<feature type="compositionally biased region" description="Polar residues" evidence="1">
    <location>
        <begin position="120"/>
        <end position="135"/>
    </location>
</feature>
<dbReference type="PANTHER" id="PTHR20932:SF55">
    <property type="entry name" value="LYSM DOMAIN-CONTAINING PROTEIN"/>
    <property type="match status" value="1"/>
</dbReference>
<organism evidence="2 3">
    <name type="scientific">Vigna mungo</name>
    <name type="common">Black gram</name>
    <name type="synonym">Phaseolus mungo</name>
    <dbReference type="NCBI Taxonomy" id="3915"/>
    <lineage>
        <taxon>Eukaryota</taxon>
        <taxon>Viridiplantae</taxon>
        <taxon>Streptophyta</taxon>
        <taxon>Embryophyta</taxon>
        <taxon>Tracheophyta</taxon>
        <taxon>Spermatophyta</taxon>
        <taxon>Magnoliopsida</taxon>
        <taxon>eudicotyledons</taxon>
        <taxon>Gunneridae</taxon>
        <taxon>Pentapetalae</taxon>
        <taxon>rosids</taxon>
        <taxon>fabids</taxon>
        <taxon>Fabales</taxon>
        <taxon>Fabaceae</taxon>
        <taxon>Papilionoideae</taxon>
        <taxon>50 kb inversion clade</taxon>
        <taxon>NPAAA clade</taxon>
        <taxon>indigoferoid/millettioid clade</taxon>
        <taxon>Phaseoleae</taxon>
        <taxon>Vigna</taxon>
    </lineage>
</organism>
<feature type="region of interest" description="Disordered" evidence="1">
    <location>
        <begin position="116"/>
        <end position="135"/>
    </location>
</feature>
<accession>A0AAQ3N3Y1</accession>
<dbReference type="Proteomes" id="UP001374535">
    <property type="component" value="Chromosome 7"/>
</dbReference>
<feature type="region of interest" description="Disordered" evidence="1">
    <location>
        <begin position="269"/>
        <end position="305"/>
    </location>
</feature>
<protein>
    <submittedName>
        <fullName evidence="2">Uncharacterized protein</fullName>
    </submittedName>
</protein>
<keyword evidence="3" id="KW-1185">Reference proteome</keyword>
<evidence type="ECO:0000313" key="2">
    <source>
        <dbReference type="EMBL" id="WVZ02095.1"/>
    </source>
</evidence>
<dbReference type="PANTHER" id="PTHR20932">
    <property type="entry name" value="LYSM AND PUTATIVE PEPTIDOGLYCAN-BINDING DOMAIN-CONTAINING PROTEIN"/>
    <property type="match status" value="1"/>
</dbReference>
<dbReference type="InterPro" id="IPR045030">
    <property type="entry name" value="LYSM1-4"/>
</dbReference>
<gene>
    <name evidence="2" type="ORF">V8G54_022901</name>
</gene>
<dbReference type="EMBL" id="CP144694">
    <property type="protein sequence ID" value="WVZ02095.1"/>
    <property type="molecule type" value="Genomic_DNA"/>
</dbReference>
<reference evidence="2 3" key="1">
    <citation type="journal article" date="2023" name="Life. Sci Alliance">
        <title>Evolutionary insights into 3D genome organization and epigenetic landscape of Vigna mungo.</title>
        <authorList>
            <person name="Junaid A."/>
            <person name="Singh B."/>
            <person name="Bhatia S."/>
        </authorList>
    </citation>
    <scope>NUCLEOTIDE SEQUENCE [LARGE SCALE GENOMIC DNA]</scope>
    <source>
        <strain evidence="2">Urdbean</strain>
    </source>
</reference>
<evidence type="ECO:0000256" key="1">
    <source>
        <dbReference type="SAM" id="MobiDB-lite"/>
    </source>
</evidence>
<name>A0AAQ3N3Y1_VIGMU</name>
<evidence type="ECO:0000313" key="3">
    <source>
        <dbReference type="Proteomes" id="UP001374535"/>
    </source>
</evidence>
<sequence length="305" mass="34410">MQIQTCPTYEYDENLPKRQMMMMPSLASSPPTPVYIQHPISKLDTLAGIAIKYGVEVLFFSFMRKLHQYVAKRLMHISIDFGCNKLIIVADIRKVNGLVTDMQMFALKTLHIPLNGKHPQPSSTGQDETENSPADNTSYELFESFQPLRRKSSDHKLSSVRRSLPGHYGAKPKMKKCASEIFSMVEYEKRSFKYSENGSFNQNSPMSGKTLGHHRNALSLATDSHERSDIMAGVADRKSNLNKRNATLIRRNHKSEVNLQRIPELLLKQDNSSNGGFSTRSANGLAQRQKSSSRLALTSYSKQVV</sequence>
<feature type="region of interest" description="Disordered" evidence="1">
    <location>
        <begin position="150"/>
        <end position="171"/>
    </location>
</feature>
<dbReference type="AlphaFoldDB" id="A0AAQ3N3Y1"/>
<dbReference type="Gene3D" id="3.10.350.10">
    <property type="entry name" value="LysM domain"/>
    <property type="match status" value="1"/>
</dbReference>
<dbReference type="InterPro" id="IPR036779">
    <property type="entry name" value="LysM_dom_sf"/>
</dbReference>
<proteinExistence type="predicted"/>